<protein>
    <recommendedName>
        <fullName evidence="4 6">dTDP-4-dehydrorhamnose reductase</fullName>
        <ecNumber evidence="3 6">1.1.1.133</ecNumber>
    </recommendedName>
</protein>
<dbReference type="SUPFAM" id="SSF51735">
    <property type="entry name" value="NAD(P)-binding Rossmann-fold domains"/>
    <property type="match status" value="1"/>
</dbReference>
<keyword evidence="6" id="KW-0521">NADP</keyword>
<organism evidence="8 9">
    <name type="scientific">Pseudomonas fluorescens</name>
    <dbReference type="NCBI Taxonomy" id="294"/>
    <lineage>
        <taxon>Bacteria</taxon>
        <taxon>Pseudomonadati</taxon>
        <taxon>Pseudomonadota</taxon>
        <taxon>Gammaproteobacteria</taxon>
        <taxon>Pseudomonadales</taxon>
        <taxon>Pseudomonadaceae</taxon>
        <taxon>Pseudomonas</taxon>
    </lineage>
</organism>
<evidence type="ECO:0000259" key="7">
    <source>
        <dbReference type="Pfam" id="PF04321"/>
    </source>
</evidence>
<evidence type="ECO:0000313" key="8">
    <source>
        <dbReference type="EMBL" id="VVM78583.1"/>
    </source>
</evidence>
<dbReference type="NCBIfam" id="TIGR01214">
    <property type="entry name" value="rmlD"/>
    <property type="match status" value="1"/>
</dbReference>
<evidence type="ECO:0000256" key="2">
    <source>
        <dbReference type="ARBA" id="ARBA00010944"/>
    </source>
</evidence>
<dbReference type="UniPathway" id="UPA00281"/>
<dbReference type="Pfam" id="PF04321">
    <property type="entry name" value="RmlD_sub_bind"/>
    <property type="match status" value="1"/>
</dbReference>
<evidence type="ECO:0000313" key="9">
    <source>
        <dbReference type="Proteomes" id="UP000326241"/>
    </source>
</evidence>
<dbReference type="GO" id="GO:0009243">
    <property type="term" value="P:O antigen biosynthetic process"/>
    <property type="evidence" value="ECO:0007669"/>
    <property type="project" value="UniProtKB-UniPathway"/>
</dbReference>
<dbReference type="EC" id="1.1.1.133" evidence="3 6"/>
<sequence>MKKIVLFGSNGQVGWELQRSLPLLGNVVACDRSKLDLADIDAVSDYLRQERPDVIVNAAAYNAVELAETCEEDAQAINFHLVKVLADYAAENEAWLVHYSTDYVFNGSSERPYSETDVPDPLNAYGRSKALGEGAVVVSGCNHLLLRTSWVYSTRGRNFAKTILNLAATKSEFSVVDDQTGAPTSASLVADTTVLCLYRVLNSADAASLSGTYHLVSSGYASWYEYARYLVSEASNLGIPLNCTEHDIRPVNGSEYPTKAVRPKSSRLNNSKIQNVFDINIPDWKTCLKRTLSDMARQG</sequence>
<dbReference type="AlphaFoldDB" id="A0A5E6SIY6"/>
<comment type="cofactor">
    <cofactor evidence="6">
        <name>Mg(2+)</name>
        <dbReference type="ChEBI" id="CHEBI:18420"/>
    </cofactor>
    <text evidence="6">Binds 1 Mg(2+) ion per monomer.</text>
</comment>
<comment type="similarity">
    <text evidence="2 6">Belongs to the dTDP-4-dehydrorhamnose reductase family.</text>
</comment>
<dbReference type="RefSeq" id="WP_150774836.1">
    <property type="nucleotide sequence ID" value="NZ_CABVGZ010000018.1"/>
</dbReference>
<dbReference type="CDD" id="cd05254">
    <property type="entry name" value="dTDP_HR_like_SDR_e"/>
    <property type="match status" value="1"/>
</dbReference>
<accession>A0A5E6SIY6</accession>
<reference evidence="8 9" key="1">
    <citation type="submission" date="2019-09" db="EMBL/GenBank/DDBJ databases">
        <authorList>
            <person name="Chandra G."/>
            <person name="Truman W A."/>
        </authorList>
    </citation>
    <scope>NUCLEOTIDE SEQUENCE [LARGE SCALE GENOMIC DNA]</scope>
    <source>
        <strain evidence="8">PS624</strain>
    </source>
</reference>
<comment type="catalytic activity">
    <reaction evidence="5 6">
        <text>dTDP-beta-L-rhamnose + NADP(+) = dTDP-4-dehydro-beta-L-rhamnose + NADPH + H(+)</text>
        <dbReference type="Rhea" id="RHEA:21796"/>
        <dbReference type="ChEBI" id="CHEBI:15378"/>
        <dbReference type="ChEBI" id="CHEBI:57510"/>
        <dbReference type="ChEBI" id="CHEBI:57783"/>
        <dbReference type="ChEBI" id="CHEBI:58349"/>
        <dbReference type="ChEBI" id="CHEBI:62830"/>
        <dbReference type="EC" id="1.1.1.133"/>
    </reaction>
</comment>
<dbReference type="PANTHER" id="PTHR10491:SF4">
    <property type="entry name" value="METHIONINE ADENOSYLTRANSFERASE 2 SUBUNIT BETA"/>
    <property type="match status" value="1"/>
</dbReference>
<comment type="pathway">
    <text evidence="1 6">Carbohydrate biosynthesis; dTDP-L-rhamnose biosynthesis.</text>
</comment>
<comment type="function">
    <text evidence="6">Catalyzes the reduction of dTDP-6-deoxy-L-lyxo-4-hexulose to yield dTDP-L-rhamnose.</text>
</comment>
<dbReference type="UniPathway" id="UPA00124"/>
<dbReference type="InterPro" id="IPR005913">
    <property type="entry name" value="dTDP_dehydrorham_reduct"/>
</dbReference>
<dbReference type="GO" id="GO:0005829">
    <property type="term" value="C:cytosol"/>
    <property type="evidence" value="ECO:0007669"/>
    <property type="project" value="TreeGrafter"/>
</dbReference>
<evidence type="ECO:0000256" key="6">
    <source>
        <dbReference type="RuleBase" id="RU364082"/>
    </source>
</evidence>
<dbReference type="Gene3D" id="3.40.50.720">
    <property type="entry name" value="NAD(P)-binding Rossmann-like Domain"/>
    <property type="match status" value="1"/>
</dbReference>
<name>A0A5E6SIY6_PSEFL</name>
<evidence type="ECO:0000256" key="1">
    <source>
        <dbReference type="ARBA" id="ARBA00004781"/>
    </source>
</evidence>
<dbReference type="InterPro" id="IPR036291">
    <property type="entry name" value="NAD(P)-bd_dom_sf"/>
</dbReference>
<proteinExistence type="inferred from homology"/>
<dbReference type="Proteomes" id="UP000326241">
    <property type="component" value="Unassembled WGS sequence"/>
</dbReference>
<feature type="domain" description="RmlD-like substrate binding" evidence="7">
    <location>
        <begin position="3"/>
        <end position="295"/>
    </location>
</feature>
<evidence type="ECO:0000256" key="3">
    <source>
        <dbReference type="ARBA" id="ARBA00012929"/>
    </source>
</evidence>
<dbReference type="PANTHER" id="PTHR10491">
    <property type="entry name" value="DTDP-4-DEHYDRORHAMNOSE REDUCTASE"/>
    <property type="match status" value="1"/>
</dbReference>
<dbReference type="GO" id="GO:0019305">
    <property type="term" value="P:dTDP-rhamnose biosynthetic process"/>
    <property type="evidence" value="ECO:0007669"/>
    <property type="project" value="UniProtKB-UniPathway"/>
</dbReference>
<dbReference type="InterPro" id="IPR029903">
    <property type="entry name" value="RmlD-like-bd"/>
</dbReference>
<evidence type="ECO:0000256" key="4">
    <source>
        <dbReference type="ARBA" id="ARBA00017099"/>
    </source>
</evidence>
<keyword evidence="6 8" id="KW-0560">Oxidoreductase</keyword>
<dbReference type="EMBL" id="CABVGZ010000018">
    <property type="protein sequence ID" value="VVM78583.1"/>
    <property type="molecule type" value="Genomic_DNA"/>
</dbReference>
<dbReference type="Gene3D" id="3.90.25.10">
    <property type="entry name" value="UDP-galactose 4-epimerase, domain 1"/>
    <property type="match status" value="1"/>
</dbReference>
<evidence type="ECO:0000256" key="5">
    <source>
        <dbReference type="ARBA" id="ARBA00048200"/>
    </source>
</evidence>
<gene>
    <name evidence="8" type="primary">rfbD</name>
    <name evidence="8" type="ORF">PS624_02188</name>
</gene>
<dbReference type="GO" id="GO:0008831">
    <property type="term" value="F:dTDP-4-dehydrorhamnose reductase activity"/>
    <property type="evidence" value="ECO:0007669"/>
    <property type="project" value="UniProtKB-EC"/>
</dbReference>